<organism evidence="1 2">
    <name type="scientific">Methanobrevibacter olleyae</name>
    <dbReference type="NCBI Taxonomy" id="294671"/>
    <lineage>
        <taxon>Archaea</taxon>
        <taxon>Methanobacteriati</taxon>
        <taxon>Methanobacteriota</taxon>
        <taxon>Methanomada group</taxon>
        <taxon>Methanobacteria</taxon>
        <taxon>Methanobacteriales</taxon>
        <taxon>Methanobacteriaceae</taxon>
        <taxon>Methanobrevibacter</taxon>
    </lineage>
</organism>
<comment type="caution">
    <text evidence="1">The sequence shown here is derived from an EMBL/GenBank/DDBJ whole genome shotgun (WGS) entry which is preliminary data.</text>
</comment>
<sequence>MKCSIRKKDYLKIYNMTNNASPLGKFNCGELCDSICCTVENGERNDVLEEMVLYLLPGEEEMLENESDWFEMFYETTDEIEYPDSWDGEVYYIKCTNPPHCNRRLRPIQCRSFPLSPHFDNDNKLHLIYDVDDMTYQCPIIAEKKDLDEDFLKKTYKMWERLTEDKLIFDLIKMDSLKREKNKIDFKIVY</sequence>
<proteinExistence type="predicted"/>
<accession>A0A8T3VPB4</accession>
<dbReference type="AlphaFoldDB" id="A0A8T3VPB4"/>
<evidence type="ECO:0000313" key="2">
    <source>
        <dbReference type="Proteomes" id="UP000732619"/>
    </source>
</evidence>
<evidence type="ECO:0000313" key="1">
    <source>
        <dbReference type="EMBL" id="MBE6512993.1"/>
    </source>
</evidence>
<dbReference type="EMBL" id="SUTG01000041">
    <property type="protein sequence ID" value="MBE6512993.1"/>
    <property type="molecule type" value="Genomic_DNA"/>
</dbReference>
<reference evidence="1" key="1">
    <citation type="submission" date="2019-04" db="EMBL/GenBank/DDBJ databases">
        <title>Evolution of Biomass-Degrading Anaerobic Consortia Revealed by Metagenomics.</title>
        <authorList>
            <person name="Peng X."/>
        </authorList>
    </citation>
    <scope>NUCLEOTIDE SEQUENCE</scope>
    <source>
        <strain evidence="1">SIG14</strain>
    </source>
</reference>
<protein>
    <submittedName>
        <fullName evidence="1">Uncharacterized protein</fullName>
    </submittedName>
</protein>
<dbReference type="Proteomes" id="UP000732619">
    <property type="component" value="Unassembled WGS sequence"/>
</dbReference>
<name>A0A8T3VPB4_METOL</name>
<gene>
    <name evidence="1" type="ORF">E7Z75_07645</name>
</gene>